<gene>
    <name evidence="1" type="ORF">I3842_07G214900</name>
</gene>
<proteinExistence type="predicted"/>
<dbReference type="EMBL" id="CM031831">
    <property type="protein sequence ID" value="KAG6706246.1"/>
    <property type="molecule type" value="Genomic_DNA"/>
</dbReference>
<dbReference type="AlphaFoldDB" id="A0A922ELU1"/>
<evidence type="ECO:0000313" key="2">
    <source>
        <dbReference type="Proteomes" id="UP000811246"/>
    </source>
</evidence>
<reference evidence="1" key="1">
    <citation type="submission" date="2021-01" db="EMBL/GenBank/DDBJ databases">
        <authorList>
            <person name="Lovell J.T."/>
            <person name="Bentley N."/>
            <person name="Bhattarai G."/>
            <person name="Jenkins J.W."/>
            <person name="Sreedasyam A."/>
            <person name="Alarcon Y."/>
            <person name="Bock C."/>
            <person name="Boston L."/>
            <person name="Carlson J."/>
            <person name="Cervantes K."/>
            <person name="Clermont K."/>
            <person name="Krom N."/>
            <person name="Kubenka K."/>
            <person name="Mamidi S."/>
            <person name="Mattison C."/>
            <person name="Monteros M."/>
            <person name="Pisani C."/>
            <person name="Plott C."/>
            <person name="Rajasekar S."/>
            <person name="Rhein H.S."/>
            <person name="Rohla C."/>
            <person name="Song M."/>
            <person name="Hilaire R.S."/>
            <person name="Shu S."/>
            <person name="Wells L."/>
            <person name="Wang X."/>
            <person name="Webber J."/>
            <person name="Heerema R.J."/>
            <person name="Klein P."/>
            <person name="Conner P."/>
            <person name="Grauke L."/>
            <person name="Grimwood J."/>
            <person name="Schmutz J."/>
            <person name="Randall J.J."/>
        </authorList>
    </citation>
    <scope>NUCLEOTIDE SEQUENCE</scope>
    <source>
        <tissue evidence="1">Leaf</tissue>
    </source>
</reference>
<comment type="caution">
    <text evidence="1">The sequence shown here is derived from an EMBL/GenBank/DDBJ whole genome shotgun (WGS) entry which is preliminary data.</text>
</comment>
<name>A0A922ELU1_CARIL</name>
<sequence>MGRDQSWLVLPACGRLKKAVRKLKFFIRLNLRRLRLDSILGCTSNRVRRLSFNDRWGLLHGRCCIEVIDEDEKSDGNCSVIGVQRATPCFASDDDIDGRAEIFIANFRRHLRLERQVSLESWKYLITVECFR</sequence>
<accession>A0A922ELU1</accession>
<dbReference type="InterPro" id="IPR008480">
    <property type="entry name" value="DUF761_pln"/>
</dbReference>
<organism evidence="1 2">
    <name type="scientific">Carya illinoinensis</name>
    <name type="common">Pecan</name>
    <dbReference type="NCBI Taxonomy" id="32201"/>
    <lineage>
        <taxon>Eukaryota</taxon>
        <taxon>Viridiplantae</taxon>
        <taxon>Streptophyta</taxon>
        <taxon>Embryophyta</taxon>
        <taxon>Tracheophyta</taxon>
        <taxon>Spermatophyta</taxon>
        <taxon>Magnoliopsida</taxon>
        <taxon>eudicotyledons</taxon>
        <taxon>Gunneridae</taxon>
        <taxon>Pentapetalae</taxon>
        <taxon>rosids</taxon>
        <taxon>fabids</taxon>
        <taxon>Fagales</taxon>
        <taxon>Juglandaceae</taxon>
        <taxon>Carya</taxon>
    </lineage>
</organism>
<dbReference type="Proteomes" id="UP000811246">
    <property type="component" value="Chromosome 7"/>
</dbReference>
<dbReference type="Pfam" id="PF05553">
    <property type="entry name" value="DUF761"/>
    <property type="match status" value="1"/>
</dbReference>
<evidence type="ECO:0000313" key="1">
    <source>
        <dbReference type="EMBL" id="KAG6706246.1"/>
    </source>
</evidence>
<protein>
    <submittedName>
        <fullName evidence="1">Uncharacterized protein</fullName>
    </submittedName>
</protein>